<evidence type="ECO:0000313" key="1">
    <source>
        <dbReference type="EMBL" id="KAI0055272.1"/>
    </source>
</evidence>
<organism evidence="1 2">
    <name type="scientific">Artomyces pyxidatus</name>
    <dbReference type="NCBI Taxonomy" id="48021"/>
    <lineage>
        <taxon>Eukaryota</taxon>
        <taxon>Fungi</taxon>
        <taxon>Dikarya</taxon>
        <taxon>Basidiomycota</taxon>
        <taxon>Agaricomycotina</taxon>
        <taxon>Agaricomycetes</taxon>
        <taxon>Russulales</taxon>
        <taxon>Auriscalpiaceae</taxon>
        <taxon>Artomyces</taxon>
    </lineage>
</organism>
<keyword evidence="2" id="KW-1185">Reference proteome</keyword>
<dbReference type="Proteomes" id="UP000814140">
    <property type="component" value="Unassembled WGS sequence"/>
</dbReference>
<reference evidence="1" key="1">
    <citation type="submission" date="2021-03" db="EMBL/GenBank/DDBJ databases">
        <authorList>
            <consortium name="DOE Joint Genome Institute"/>
            <person name="Ahrendt S."/>
            <person name="Looney B.P."/>
            <person name="Miyauchi S."/>
            <person name="Morin E."/>
            <person name="Drula E."/>
            <person name="Courty P.E."/>
            <person name="Chicoki N."/>
            <person name="Fauchery L."/>
            <person name="Kohler A."/>
            <person name="Kuo A."/>
            <person name="Labutti K."/>
            <person name="Pangilinan J."/>
            <person name="Lipzen A."/>
            <person name="Riley R."/>
            <person name="Andreopoulos W."/>
            <person name="He G."/>
            <person name="Johnson J."/>
            <person name="Barry K.W."/>
            <person name="Grigoriev I.V."/>
            <person name="Nagy L."/>
            <person name="Hibbett D."/>
            <person name="Henrissat B."/>
            <person name="Matheny P.B."/>
            <person name="Labbe J."/>
            <person name="Martin F."/>
        </authorList>
    </citation>
    <scope>NUCLEOTIDE SEQUENCE</scope>
    <source>
        <strain evidence="1">HHB10654</strain>
    </source>
</reference>
<comment type="caution">
    <text evidence="1">The sequence shown here is derived from an EMBL/GenBank/DDBJ whole genome shotgun (WGS) entry which is preliminary data.</text>
</comment>
<sequence>MLTRSKKLIRAKEYAKKAILSEIVAIRSSKELRKFLEHSQLNEQVASVVQVFAVELHATNATFPHLRTILSLLHGITDLVMNIPVRYAAHLSSALHFANLTSLSTTLPHSMIATLLHNHPRITTLVLGPCSTPRKCPLRAIQLPEASELSGPPGCLAGLVGNNPVREVTATYRGPRDAQYPLHLLFNFMPLNTSVNLTVLHVDFRPSDVDMLLRVAAAAPRLVSLKLTENIFLKPADHLKARLLWREPSKWVEAFNLLPCLQNLLLKTFHSLAYGADDEAETIRRWLSVVKPMGTHPHPALRHIVVWWSAEIEGGCLGVWDLVNGLWSRTYAATAEPGGGLDEAFV</sequence>
<reference evidence="1" key="2">
    <citation type="journal article" date="2022" name="New Phytol.">
        <title>Evolutionary transition to the ectomycorrhizal habit in the genomes of a hyperdiverse lineage of mushroom-forming fungi.</title>
        <authorList>
            <person name="Looney B."/>
            <person name="Miyauchi S."/>
            <person name="Morin E."/>
            <person name="Drula E."/>
            <person name="Courty P.E."/>
            <person name="Kohler A."/>
            <person name="Kuo A."/>
            <person name="LaButti K."/>
            <person name="Pangilinan J."/>
            <person name="Lipzen A."/>
            <person name="Riley R."/>
            <person name="Andreopoulos W."/>
            <person name="He G."/>
            <person name="Johnson J."/>
            <person name="Nolan M."/>
            <person name="Tritt A."/>
            <person name="Barry K.W."/>
            <person name="Grigoriev I.V."/>
            <person name="Nagy L.G."/>
            <person name="Hibbett D."/>
            <person name="Henrissat B."/>
            <person name="Matheny P.B."/>
            <person name="Labbe J."/>
            <person name="Martin F.M."/>
        </authorList>
    </citation>
    <scope>NUCLEOTIDE SEQUENCE</scope>
    <source>
        <strain evidence="1">HHB10654</strain>
    </source>
</reference>
<name>A0ACB8SGC8_9AGAM</name>
<protein>
    <submittedName>
        <fullName evidence="1">Uncharacterized protein</fullName>
    </submittedName>
</protein>
<accession>A0ACB8SGC8</accession>
<dbReference type="EMBL" id="MU277300">
    <property type="protein sequence ID" value="KAI0055272.1"/>
    <property type="molecule type" value="Genomic_DNA"/>
</dbReference>
<evidence type="ECO:0000313" key="2">
    <source>
        <dbReference type="Proteomes" id="UP000814140"/>
    </source>
</evidence>
<proteinExistence type="predicted"/>
<gene>
    <name evidence="1" type="ORF">BV25DRAFT_1921950</name>
</gene>